<comment type="caution">
    <text evidence="2">The sequence shown here is derived from an EMBL/GenBank/DDBJ whole genome shotgun (WGS) entry which is preliminary data.</text>
</comment>
<dbReference type="EMBL" id="JANRMI010000002">
    <property type="protein sequence ID" value="MDG0815960.1"/>
    <property type="molecule type" value="Genomic_DNA"/>
</dbReference>
<organism evidence="2 3">
    <name type="scientific">Bdellovibrio svalbardensis</name>
    <dbReference type="NCBI Taxonomy" id="2972972"/>
    <lineage>
        <taxon>Bacteria</taxon>
        <taxon>Pseudomonadati</taxon>
        <taxon>Bdellovibrionota</taxon>
        <taxon>Bdellovibrionia</taxon>
        <taxon>Bdellovibrionales</taxon>
        <taxon>Pseudobdellovibrionaceae</taxon>
        <taxon>Bdellovibrio</taxon>
    </lineage>
</organism>
<evidence type="ECO:0000313" key="2">
    <source>
        <dbReference type="EMBL" id="MDG0815960.1"/>
    </source>
</evidence>
<evidence type="ECO:0000256" key="1">
    <source>
        <dbReference type="SAM" id="SignalP"/>
    </source>
</evidence>
<dbReference type="RefSeq" id="WP_277577439.1">
    <property type="nucleotide sequence ID" value="NZ_JANRMI010000002.1"/>
</dbReference>
<protein>
    <submittedName>
        <fullName evidence="2">Uncharacterized protein</fullName>
    </submittedName>
</protein>
<keyword evidence="3" id="KW-1185">Reference proteome</keyword>
<feature type="signal peptide" evidence="1">
    <location>
        <begin position="1"/>
        <end position="25"/>
    </location>
</feature>
<feature type="chain" id="PRO_5045801006" evidence="1">
    <location>
        <begin position="26"/>
        <end position="98"/>
    </location>
</feature>
<sequence length="98" mass="10550">MIKFLLAASLSFSFASLASLSSAVAAESAQTYVTGVIEHVEAMENEAMVKVSGISQLFIIKNLMSFPEAKLQALMSSQETKATVKLVVKQNQIIDVIL</sequence>
<evidence type="ECO:0000313" key="3">
    <source>
        <dbReference type="Proteomes" id="UP001152321"/>
    </source>
</evidence>
<dbReference type="Proteomes" id="UP001152321">
    <property type="component" value="Unassembled WGS sequence"/>
</dbReference>
<reference evidence="2" key="1">
    <citation type="submission" date="2022-08" db="EMBL/GenBank/DDBJ databases">
        <title>Novel Bdellovibrio Species Isolated from Svalbard: Designation Bdellovibrio svalbardensis.</title>
        <authorList>
            <person name="Mitchell R.J."/>
            <person name="Choi S.Y."/>
        </authorList>
    </citation>
    <scope>NUCLEOTIDE SEQUENCE</scope>
    <source>
        <strain evidence="2">PAP01</strain>
    </source>
</reference>
<gene>
    <name evidence="2" type="ORF">NWE73_06280</name>
</gene>
<proteinExistence type="predicted"/>
<accession>A0ABT6DI94</accession>
<name>A0ABT6DI94_9BACT</name>
<keyword evidence="1" id="KW-0732">Signal</keyword>